<accession>A0A6C0CGF4</accession>
<evidence type="ECO:0000313" key="1">
    <source>
        <dbReference type="EMBL" id="QHT02769.1"/>
    </source>
</evidence>
<dbReference type="AlphaFoldDB" id="A0A6C0CGF4"/>
<organism evidence="1">
    <name type="scientific">viral metagenome</name>
    <dbReference type="NCBI Taxonomy" id="1070528"/>
    <lineage>
        <taxon>unclassified sequences</taxon>
        <taxon>metagenomes</taxon>
        <taxon>organismal metagenomes</taxon>
    </lineage>
</organism>
<name>A0A6C0CGF4_9ZZZZ</name>
<protein>
    <submittedName>
        <fullName evidence="1">Uncharacterized protein</fullName>
    </submittedName>
</protein>
<dbReference type="EMBL" id="MN739399">
    <property type="protein sequence ID" value="QHT02769.1"/>
    <property type="molecule type" value="Genomic_DNA"/>
</dbReference>
<sequence>MDETRPLKILSNQRFKQKKLLKTKRIKTKRIKTKRIKTKRIKTKRIKAKRIKTKRLKTKRLKTKRKTTKKNNSKYFKGFLYSQSGGATLREELDIIDTKFAEVGSKNITLDGIQTIRESLIIINQGLNKLKDTWEETKTSNDNLLDEYKYHLNNYKKLKVNYSYLGRIHGLINTFLENNLFINDTSKRGGTNREIIYSDSFVDKSDPEILEYFSDKKFKFLILGGGPVGLFSAYILSINFPDSEILLVDNRILTNHNRQFTRNNILFKVPEIILNPDRIPLDKINKENFNGDGNAIYKIEQKLTDLINKKKKISTLYSELDVIDLILNDNINVDYVLNTTGGRLETLINDDNDYLRSLLTNNNEHNGYYLPLKSGLNKFVCSDETKNFNYNPSNFDTDINNDDIVYLDISKISNKLPSQIYITSKGVYFIKFDIGVSLLNTNTQQGDTLYYAAMQINELVNTLRELKS</sequence>
<reference evidence="1" key="1">
    <citation type="journal article" date="2020" name="Nature">
        <title>Giant virus diversity and host interactions through global metagenomics.</title>
        <authorList>
            <person name="Schulz F."/>
            <person name="Roux S."/>
            <person name="Paez-Espino D."/>
            <person name="Jungbluth S."/>
            <person name="Walsh D.A."/>
            <person name="Denef V.J."/>
            <person name="McMahon K.D."/>
            <person name="Konstantinidis K.T."/>
            <person name="Eloe-Fadrosh E.A."/>
            <person name="Kyrpides N.C."/>
            <person name="Woyke T."/>
        </authorList>
    </citation>
    <scope>NUCLEOTIDE SEQUENCE</scope>
    <source>
        <strain evidence="1">GVMAG-M-3300020595-32</strain>
    </source>
</reference>
<proteinExistence type="predicted"/>